<sequence>MLQDALMHKGRKTQTTQKRRKRQLGHITSNLGFSAQTCSRCLGMNWRNEASLFLILQNSGIKGLFCCKQQGLARMLNLVQGAALSNQLFGRALGRIDRRGLELAA</sequence>
<dbReference type="AlphaFoldDB" id="A0A8H4VHT3"/>
<keyword evidence="3" id="KW-1185">Reference proteome</keyword>
<gene>
    <name evidence="2" type="ORF">GQ602_001473</name>
</gene>
<accession>A0A8H4VHT3</accession>
<dbReference type="EMBL" id="JAACLJ010000001">
    <property type="protein sequence ID" value="KAF4595860.1"/>
    <property type="molecule type" value="Genomic_DNA"/>
</dbReference>
<dbReference type="Proteomes" id="UP000562929">
    <property type="component" value="Unassembled WGS sequence"/>
</dbReference>
<evidence type="ECO:0000313" key="2">
    <source>
        <dbReference type="EMBL" id="KAF4595860.1"/>
    </source>
</evidence>
<evidence type="ECO:0000313" key="3">
    <source>
        <dbReference type="Proteomes" id="UP000562929"/>
    </source>
</evidence>
<organism evidence="2 3">
    <name type="scientific">Ophiocordyceps camponoti-floridani</name>
    <dbReference type="NCBI Taxonomy" id="2030778"/>
    <lineage>
        <taxon>Eukaryota</taxon>
        <taxon>Fungi</taxon>
        <taxon>Dikarya</taxon>
        <taxon>Ascomycota</taxon>
        <taxon>Pezizomycotina</taxon>
        <taxon>Sordariomycetes</taxon>
        <taxon>Hypocreomycetidae</taxon>
        <taxon>Hypocreales</taxon>
        <taxon>Ophiocordycipitaceae</taxon>
        <taxon>Ophiocordyceps</taxon>
    </lineage>
</organism>
<feature type="region of interest" description="Disordered" evidence="1">
    <location>
        <begin position="1"/>
        <end position="21"/>
    </location>
</feature>
<comment type="caution">
    <text evidence="2">The sequence shown here is derived from an EMBL/GenBank/DDBJ whole genome shotgun (WGS) entry which is preliminary data.</text>
</comment>
<feature type="compositionally biased region" description="Basic residues" evidence="1">
    <location>
        <begin position="8"/>
        <end position="21"/>
    </location>
</feature>
<protein>
    <submittedName>
        <fullName evidence="2">Uncharacterized protein</fullName>
    </submittedName>
</protein>
<reference evidence="2 3" key="1">
    <citation type="journal article" date="2020" name="G3 (Bethesda)">
        <title>Genetic Underpinnings of Host Manipulation by Ophiocordyceps as Revealed by Comparative Transcriptomics.</title>
        <authorList>
            <person name="Will I."/>
            <person name="Das B."/>
            <person name="Trinh T."/>
            <person name="Brachmann A."/>
            <person name="Ohm R.A."/>
            <person name="de Bekker C."/>
        </authorList>
    </citation>
    <scope>NUCLEOTIDE SEQUENCE [LARGE SCALE GENOMIC DNA]</scope>
    <source>
        <strain evidence="2 3">EC05</strain>
    </source>
</reference>
<proteinExistence type="predicted"/>
<name>A0A8H4VHT3_9HYPO</name>
<evidence type="ECO:0000256" key="1">
    <source>
        <dbReference type="SAM" id="MobiDB-lite"/>
    </source>
</evidence>